<feature type="transmembrane region" description="Helical" evidence="1">
    <location>
        <begin position="80"/>
        <end position="99"/>
    </location>
</feature>
<dbReference type="Proteomes" id="UP000002316">
    <property type="component" value="Chromosome 5"/>
</dbReference>
<protein>
    <submittedName>
        <fullName evidence="2">Uncharacterized protein</fullName>
    </submittedName>
</protein>
<feature type="transmembrane region" description="Helical" evidence="1">
    <location>
        <begin position="48"/>
        <end position="68"/>
    </location>
</feature>
<dbReference type="RefSeq" id="XP_011773572.1">
    <property type="nucleotide sequence ID" value="XM_011775270.1"/>
</dbReference>
<feature type="transmembrane region" description="Helical" evidence="1">
    <location>
        <begin position="25"/>
        <end position="42"/>
    </location>
</feature>
<proteinExistence type="predicted"/>
<dbReference type="EMBL" id="FN554968">
    <property type="protein sequence ID" value="CBH11285.1"/>
    <property type="molecule type" value="Genomic_DNA"/>
</dbReference>
<keyword evidence="1" id="KW-0472">Membrane</keyword>
<name>C9ZPF7_TRYB9</name>
<dbReference type="GeneID" id="23861430"/>
<accession>C9ZPF7</accession>
<keyword evidence="1" id="KW-1133">Transmembrane helix</keyword>
<dbReference type="AlphaFoldDB" id="C9ZPF7"/>
<evidence type="ECO:0000313" key="2">
    <source>
        <dbReference type="EMBL" id="CBH11285.1"/>
    </source>
</evidence>
<reference evidence="3" key="1">
    <citation type="journal article" date="2010" name="PLoS Negl. Trop. Dis.">
        <title>The genome sequence of Trypanosoma brucei gambiense, causative agent of chronic human african trypanosomiasis.</title>
        <authorList>
            <person name="Jackson A.P."/>
            <person name="Sanders M."/>
            <person name="Berry A."/>
            <person name="McQuillan J."/>
            <person name="Aslett M.A."/>
            <person name="Quail M.A."/>
            <person name="Chukualim B."/>
            <person name="Capewell P."/>
            <person name="MacLeod A."/>
            <person name="Melville S.E."/>
            <person name="Gibson W."/>
            <person name="Barry J.D."/>
            <person name="Berriman M."/>
            <person name="Hertz-Fowler C."/>
        </authorList>
    </citation>
    <scope>NUCLEOTIDE SEQUENCE [LARGE SCALE GENOMIC DNA]</scope>
    <source>
        <strain evidence="3">MHOM/CI/86/DAL972</strain>
    </source>
</reference>
<organism evidence="2 3">
    <name type="scientific">Trypanosoma brucei gambiense (strain MHOM/CI/86/DAL972)</name>
    <dbReference type="NCBI Taxonomy" id="679716"/>
    <lineage>
        <taxon>Eukaryota</taxon>
        <taxon>Discoba</taxon>
        <taxon>Euglenozoa</taxon>
        <taxon>Kinetoplastea</taxon>
        <taxon>Metakinetoplastina</taxon>
        <taxon>Trypanosomatida</taxon>
        <taxon>Trypanosomatidae</taxon>
        <taxon>Trypanosoma</taxon>
    </lineage>
</organism>
<keyword evidence="1" id="KW-0812">Transmembrane</keyword>
<gene>
    <name evidence="2" type="ORF">TbgDal_V4240</name>
</gene>
<sequence length="133" mass="15195">MCLLPHTQFTFPLHTGRPRRRIEPFAFYSSFHCLIACLYAQLVCPTALFNFSFTIMFLQLMVLVLVEVLPCGVRRNCGCVVYVTVVLVVVLGSGEGVYWEKKEMPRARAVSALEHMHQKADNINIYVHECTNK</sequence>
<dbReference type="KEGG" id="tbg:TbgDal_V4240"/>
<evidence type="ECO:0000313" key="3">
    <source>
        <dbReference type="Proteomes" id="UP000002316"/>
    </source>
</evidence>
<evidence type="ECO:0000256" key="1">
    <source>
        <dbReference type="SAM" id="Phobius"/>
    </source>
</evidence>